<organism evidence="1">
    <name type="scientific">Culex pipiens</name>
    <name type="common">House mosquito</name>
    <dbReference type="NCBI Taxonomy" id="7175"/>
    <lineage>
        <taxon>Eukaryota</taxon>
        <taxon>Metazoa</taxon>
        <taxon>Ecdysozoa</taxon>
        <taxon>Arthropoda</taxon>
        <taxon>Hexapoda</taxon>
        <taxon>Insecta</taxon>
        <taxon>Pterygota</taxon>
        <taxon>Neoptera</taxon>
        <taxon>Endopterygota</taxon>
        <taxon>Diptera</taxon>
        <taxon>Nematocera</taxon>
        <taxon>Culicoidea</taxon>
        <taxon>Culicidae</taxon>
        <taxon>Culicinae</taxon>
        <taxon>Culicini</taxon>
        <taxon>Culex</taxon>
        <taxon>Culex</taxon>
    </lineage>
</organism>
<accession>A0A8D8C268</accession>
<sequence length="203" mass="23888">MKQKKVVGQLSKENLKKMLVEYNVFFTASEWVQMYTNHHQNNKKKLTEMHSTICDLLENEVLPYDEAGFANAVKEFFDTLKFYTEQATEPILSGIITDLIIENLKKTGTVTVSNINRFAKESFLQVCDSFETWWTLEGQVPYLTERCRFFDDAKNNTKLEEIHLSALKKLRNDEMMFCQDILNSTFLLLKEFNEFEIRGKKMH</sequence>
<reference evidence="1" key="1">
    <citation type="submission" date="2021-05" db="EMBL/GenBank/DDBJ databases">
        <authorList>
            <person name="Alioto T."/>
            <person name="Alioto T."/>
            <person name="Gomez Garrido J."/>
        </authorList>
    </citation>
    <scope>NUCLEOTIDE SEQUENCE</scope>
</reference>
<dbReference type="AlphaFoldDB" id="A0A8D8C268"/>
<dbReference type="EMBL" id="HBUE01093165">
    <property type="protein sequence ID" value="CAG6482331.1"/>
    <property type="molecule type" value="Transcribed_RNA"/>
</dbReference>
<evidence type="ECO:0000313" key="1">
    <source>
        <dbReference type="EMBL" id="CAG6482331.1"/>
    </source>
</evidence>
<proteinExistence type="predicted"/>
<name>A0A8D8C268_CULPI</name>
<protein>
    <submittedName>
        <fullName evidence="1">(northern house mosquito) hypothetical protein</fullName>
    </submittedName>
</protein>